<evidence type="ECO:0000256" key="1">
    <source>
        <dbReference type="ARBA" id="ARBA00022490"/>
    </source>
</evidence>
<keyword evidence="5 7" id="KW-0949">S-adenosyl-L-methionine</keyword>
<evidence type="ECO:0000256" key="6">
    <source>
        <dbReference type="ARBA" id="ARBA00022884"/>
    </source>
</evidence>
<dbReference type="NCBIfam" id="TIGR00755">
    <property type="entry name" value="ksgA"/>
    <property type="match status" value="1"/>
</dbReference>
<dbReference type="InterPro" id="IPR023165">
    <property type="entry name" value="rRNA_Ade_diMease-like_C"/>
</dbReference>
<dbReference type="PANTHER" id="PTHR11727">
    <property type="entry name" value="DIMETHYLADENOSINE TRANSFERASE"/>
    <property type="match status" value="1"/>
</dbReference>
<accession>A0A3P3XI15</accession>
<feature type="region of interest" description="Disordered" evidence="9">
    <location>
        <begin position="291"/>
        <end position="311"/>
    </location>
</feature>
<evidence type="ECO:0000256" key="5">
    <source>
        <dbReference type="ARBA" id="ARBA00022691"/>
    </source>
</evidence>
<protein>
    <recommendedName>
        <fullName evidence="7">Ribosomal RNA small subunit methyltransferase A</fullName>
        <ecNumber evidence="7">2.1.1.182</ecNumber>
    </recommendedName>
    <alternativeName>
        <fullName evidence="7">16S rRNA (adenine(1518)-N(6)/adenine(1519)-N(6))-dimethyltransferase</fullName>
    </alternativeName>
    <alternativeName>
        <fullName evidence="7">16S rRNA dimethyladenosine transferase</fullName>
    </alternativeName>
    <alternativeName>
        <fullName evidence="7">16S rRNA dimethylase</fullName>
    </alternativeName>
    <alternativeName>
        <fullName evidence="7">S-adenosylmethionine-6-N', N'-adenosyl(rRNA) dimethyltransferase</fullName>
    </alternativeName>
</protein>
<dbReference type="PANTHER" id="PTHR11727:SF7">
    <property type="entry name" value="DIMETHYLADENOSINE TRANSFERASE-RELATED"/>
    <property type="match status" value="1"/>
</dbReference>
<dbReference type="SMART" id="SM00650">
    <property type="entry name" value="rADc"/>
    <property type="match status" value="1"/>
</dbReference>
<feature type="binding site" evidence="7 8">
    <location>
        <position position="77"/>
    </location>
    <ligand>
        <name>S-adenosyl-L-methionine</name>
        <dbReference type="ChEBI" id="CHEBI:59789"/>
    </ligand>
</feature>
<dbReference type="AlphaFoldDB" id="A0A3P3XI15"/>
<keyword evidence="4 7" id="KW-0808">Transferase</keyword>
<dbReference type="EC" id="2.1.1.182" evidence="7"/>
<evidence type="ECO:0000256" key="9">
    <source>
        <dbReference type="SAM" id="MobiDB-lite"/>
    </source>
</evidence>
<keyword evidence="3 7" id="KW-0489">Methyltransferase</keyword>
<proteinExistence type="inferred from homology"/>
<dbReference type="PROSITE" id="PS51689">
    <property type="entry name" value="SAM_RNA_A_N6_MT"/>
    <property type="match status" value="1"/>
</dbReference>
<dbReference type="SUPFAM" id="SSF53335">
    <property type="entry name" value="S-adenosyl-L-methionine-dependent methyltransferases"/>
    <property type="match status" value="1"/>
</dbReference>
<dbReference type="InterPro" id="IPR020598">
    <property type="entry name" value="rRNA_Ade_methylase_Trfase_N"/>
</dbReference>
<dbReference type="InterPro" id="IPR011530">
    <property type="entry name" value="rRNA_adenine_dimethylase"/>
</dbReference>
<dbReference type="GO" id="GO:0003723">
    <property type="term" value="F:RNA binding"/>
    <property type="evidence" value="ECO:0007669"/>
    <property type="project" value="UniProtKB-UniRule"/>
</dbReference>
<dbReference type="HAMAP" id="MF_00607">
    <property type="entry name" value="16SrRNA_methyltr_A"/>
    <property type="match status" value="1"/>
</dbReference>
<keyword evidence="1 7" id="KW-0963">Cytoplasm</keyword>
<gene>
    <name evidence="7 11" type="primary">rsmA</name>
    <name evidence="7" type="synonym">ksgA</name>
    <name evidence="11" type="ORF">SPIROBIBN47_250013</name>
</gene>
<dbReference type="PROSITE" id="PS01131">
    <property type="entry name" value="RRNA_A_DIMETH"/>
    <property type="match status" value="1"/>
</dbReference>
<dbReference type="Pfam" id="PF00398">
    <property type="entry name" value="RrnaAD"/>
    <property type="match status" value="1"/>
</dbReference>
<dbReference type="Gene3D" id="1.10.8.100">
    <property type="entry name" value="Ribosomal RNA adenine dimethylase-like, domain 2"/>
    <property type="match status" value="1"/>
</dbReference>
<evidence type="ECO:0000259" key="10">
    <source>
        <dbReference type="SMART" id="SM00650"/>
    </source>
</evidence>
<dbReference type="GO" id="GO:0052908">
    <property type="term" value="F:16S rRNA (adenine(1518)-N(6)/adenine(1519)-N(6))-dimethyltransferase activity"/>
    <property type="evidence" value="ECO:0007669"/>
    <property type="project" value="UniProtKB-EC"/>
</dbReference>
<name>A0A3P3XI15_9SPIR</name>
<keyword evidence="6 7" id="KW-0694">RNA-binding</keyword>
<dbReference type="Gene3D" id="3.40.50.150">
    <property type="entry name" value="Vaccinia Virus protein VP39"/>
    <property type="match status" value="1"/>
</dbReference>
<evidence type="ECO:0000256" key="2">
    <source>
        <dbReference type="ARBA" id="ARBA00022552"/>
    </source>
</evidence>
<feature type="binding site" evidence="7 8">
    <location>
        <position position="31"/>
    </location>
    <ligand>
        <name>S-adenosyl-L-methionine</name>
        <dbReference type="ChEBI" id="CHEBI:59789"/>
    </ligand>
</feature>
<dbReference type="InterPro" id="IPR029063">
    <property type="entry name" value="SAM-dependent_MTases_sf"/>
</dbReference>
<feature type="domain" description="Ribosomal RNA adenine methylase transferase N-terminal" evidence="10">
    <location>
        <begin position="36"/>
        <end position="205"/>
    </location>
</feature>
<evidence type="ECO:0000256" key="4">
    <source>
        <dbReference type="ARBA" id="ARBA00022679"/>
    </source>
</evidence>
<evidence type="ECO:0000256" key="3">
    <source>
        <dbReference type="ARBA" id="ARBA00022603"/>
    </source>
</evidence>
<dbReference type="EMBL" id="FWDM01000018">
    <property type="protein sequence ID" value="SLM12379.1"/>
    <property type="molecule type" value="Genomic_DNA"/>
</dbReference>
<feature type="binding site" evidence="7 8">
    <location>
        <position position="102"/>
    </location>
    <ligand>
        <name>S-adenosyl-L-methionine</name>
        <dbReference type="ChEBI" id="CHEBI:59789"/>
    </ligand>
</feature>
<organism evidence="11">
    <name type="scientific">uncultured spirochete</name>
    <dbReference type="NCBI Taxonomy" id="156406"/>
    <lineage>
        <taxon>Bacteria</taxon>
        <taxon>Pseudomonadati</taxon>
        <taxon>Spirochaetota</taxon>
        <taxon>Spirochaetia</taxon>
        <taxon>Spirochaetales</taxon>
        <taxon>environmental samples</taxon>
    </lineage>
</organism>
<evidence type="ECO:0000256" key="8">
    <source>
        <dbReference type="PROSITE-ProRule" id="PRU01026"/>
    </source>
</evidence>
<evidence type="ECO:0000256" key="7">
    <source>
        <dbReference type="HAMAP-Rule" id="MF_00607"/>
    </source>
</evidence>
<comment type="catalytic activity">
    <reaction evidence="7">
        <text>adenosine(1518)/adenosine(1519) in 16S rRNA + 4 S-adenosyl-L-methionine = N(6)-dimethyladenosine(1518)/N(6)-dimethyladenosine(1519) in 16S rRNA + 4 S-adenosyl-L-homocysteine + 4 H(+)</text>
        <dbReference type="Rhea" id="RHEA:19609"/>
        <dbReference type="Rhea" id="RHEA-COMP:10232"/>
        <dbReference type="Rhea" id="RHEA-COMP:10233"/>
        <dbReference type="ChEBI" id="CHEBI:15378"/>
        <dbReference type="ChEBI" id="CHEBI:57856"/>
        <dbReference type="ChEBI" id="CHEBI:59789"/>
        <dbReference type="ChEBI" id="CHEBI:74411"/>
        <dbReference type="ChEBI" id="CHEBI:74493"/>
        <dbReference type="EC" id="2.1.1.182"/>
    </reaction>
</comment>
<sequence>MTINFDSPVSIRTFLEAQGLAVSKKFGQNFLVDRGMRERIIEALDVQPGMSVWEIGPGIGSMTEIILQKGADLTTFEIDYGFVRVLEEMFGSDSHFSIVKGDMLKTWRSVSERPDRIFGNLPYSAAFAIIADLLEQDCVPTRMVFTLQKEAARRMAARPGTKDYSSLSVLCASVCDVRILFDIGASAFWPQPRVTSSVVLLVPKKDPVAPEKRKDFSDFVRAAFSSRRKTLRNALHVWAHTHIPSMNETEFESLLAACLAKIGARPDVRAEALPPRQLWDLYDLLASASNSASTGTGACTSTSTNASGSPA</sequence>
<feature type="binding site" evidence="7 8">
    <location>
        <position position="56"/>
    </location>
    <ligand>
        <name>S-adenosyl-L-methionine</name>
        <dbReference type="ChEBI" id="CHEBI:59789"/>
    </ligand>
</feature>
<reference evidence="11" key="1">
    <citation type="submission" date="2017-02" db="EMBL/GenBank/DDBJ databases">
        <authorList>
            <person name="Regsiter A."/>
            <person name="William W."/>
        </authorList>
    </citation>
    <scope>NUCLEOTIDE SEQUENCE</scope>
    <source>
        <strain evidence="11">Bib</strain>
    </source>
</reference>
<dbReference type="InterPro" id="IPR020596">
    <property type="entry name" value="rRNA_Ade_Mease_Trfase_CS"/>
</dbReference>
<evidence type="ECO:0000313" key="11">
    <source>
        <dbReference type="EMBL" id="SLM12379.1"/>
    </source>
</evidence>
<dbReference type="InterPro" id="IPR001737">
    <property type="entry name" value="KsgA/Erm"/>
</dbReference>
<keyword evidence="2 7" id="KW-0698">rRNA processing</keyword>
<dbReference type="GO" id="GO:0005829">
    <property type="term" value="C:cytosol"/>
    <property type="evidence" value="ECO:0007669"/>
    <property type="project" value="TreeGrafter"/>
</dbReference>
<comment type="subcellular location">
    <subcellularLocation>
        <location evidence="7">Cytoplasm</location>
    </subcellularLocation>
</comment>
<feature type="binding site" evidence="7 8">
    <location>
        <position position="120"/>
    </location>
    <ligand>
        <name>S-adenosyl-L-methionine</name>
        <dbReference type="ChEBI" id="CHEBI:59789"/>
    </ligand>
</feature>
<comment type="similarity">
    <text evidence="7">Belongs to the class I-like SAM-binding methyltransferase superfamily. rRNA adenine N(6)-methyltransferase family. RsmA subfamily.</text>
</comment>
<feature type="binding site" evidence="7 8">
    <location>
        <position position="29"/>
    </location>
    <ligand>
        <name>S-adenosyl-L-methionine</name>
        <dbReference type="ChEBI" id="CHEBI:59789"/>
    </ligand>
</feature>
<comment type="function">
    <text evidence="7">Specifically dimethylates two adjacent adenosines (A1518 and A1519) in the loop of a conserved hairpin near the 3'-end of 16S rRNA in the 30S particle. May play a critical role in biogenesis of 30S subunits.</text>
</comment>